<sequence>MDVFPDLFKLASRKNRSVKEELEHQSWTRGLWRMESVEEMANFIRLWDLVQNVQLTNETDVIHGEYSAKTAYNIQFAGSHSQFDGASI</sequence>
<organism evidence="1 2">
    <name type="scientific">Panicum virgatum</name>
    <name type="common">Blackwell switchgrass</name>
    <dbReference type="NCBI Taxonomy" id="38727"/>
    <lineage>
        <taxon>Eukaryota</taxon>
        <taxon>Viridiplantae</taxon>
        <taxon>Streptophyta</taxon>
        <taxon>Embryophyta</taxon>
        <taxon>Tracheophyta</taxon>
        <taxon>Spermatophyta</taxon>
        <taxon>Magnoliopsida</taxon>
        <taxon>Liliopsida</taxon>
        <taxon>Poales</taxon>
        <taxon>Poaceae</taxon>
        <taxon>PACMAD clade</taxon>
        <taxon>Panicoideae</taxon>
        <taxon>Panicodae</taxon>
        <taxon>Paniceae</taxon>
        <taxon>Panicinae</taxon>
        <taxon>Panicum</taxon>
        <taxon>Panicum sect. Hiantes</taxon>
    </lineage>
</organism>
<evidence type="ECO:0000313" key="2">
    <source>
        <dbReference type="Proteomes" id="UP000823388"/>
    </source>
</evidence>
<name>A0A8T0UFE3_PANVG</name>
<protein>
    <submittedName>
        <fullName evidence="1">Uncharacterized protein</fullName>
    </submittedName>
</protein>
<keyword evidence="2" id="KW-1185">Reference proteome</keyword>
<dbReference type="AlphaFoldDB" id="A0A8T0UFE3"/>
<reference evidence="1" key="1">
    <citation type="submission" date="2020-05" db="EMBL/GenBank/DDBJ databases">
        <title>WGS assembly of Panicum virgatum.</title>
        <authorList>
            <person name="Lovell J.T."/>
            <person name="Jenkins J."/>
            <person name="Shu S."/>
            <person name="Juenger T.E."/>
            <person name="Schmutz J."/>
        </authorList>
    </citation>
    <scope>NUCLEOTIDE SEQUENCE</scope>
    <source>
        <strain evidence="1">AP13</strain>
    </source>
</reference>
<gene>
    <name evidence="1" type="ORF">PVAP13_3NG118601</name>
</gene>
<comment type="caution">
    <text evidence="1">The sequence shown here is derived from an EMBL/GenBank/DDBJ whole genome shotgun (WGS) entry which is preliminary data.</text>
</comment>
<accession>A0A8T0UFE3</accession>
<proteinExistence type="predicted"/>
<evidence type="ECO:0000313" key="1">
    <source>
        <dbReference type="EMBL" id="KAG2619633.1"/>
    </source>
</evidence>
<dbReference type="EMBL" id="CM029042">
    <property type="protein sequence ID" value="KAG2619633.1"/>
    <property type="molecule type" value="Genomic_DNA"/>
</dbReference>
<dbReference type="Proteomes" id="UP000823388">
    <property type="component" value="Chromosome 3N"/>
</dbReference>